<reference evidence="1" key="4">
    <citation type="submission" date="2024-05" db="EMBL/GenBank/DDBJ databases">
        <authorList>
            <person name="Sun Q."/>
            <person name="Zhou Y."/>
        </authorList>
    </citation>
    <scope>NUCLEOTIDE SEQUENCE</scope>
    <source>
        <strain evidence="1">CGMCC 1.15287</strain>
    </source>
</reference>
<accession>A0A7W6P3N4</accession>
<dbReference type="EMBL" id="BMHZ01000002">
    <property type="protein sequence ID" value="GGH02949.1"/>
    <property type="molecule type" value="Genomic_DNA"/>
</dbReference>
<reference evidence="1" key="1">
    <citation type="journal article" date="2014" name="Int. J. Syst. Evol. Microbiol.">
        <title>Complete genome of a new Firmicutes species belonging to the dominant human colonic microbiota ('Ruminococcus bicirculans') reveals two chromosomes and a selective capacity to utilize plant glucans.</title>
        <authorList>
            <consortium name="NISC Comparative Sequencing Program"/>
            <person name="Wegmann U."/>
            <person name="Louis P."/>
            <person name="Goesmann A."/>
            <person name="Henrissat B."/>
            <person name="Duncan S.H."/>
            <person name="Flint H.J."/>
        </authorList>
    </citation>
    <scope>NUCLEOTIDE SEQUENCE</scope>
    <source>
        <strain evidence="1">CGMCC 1.15287</strain>
    </source>
</reference>
<name>A0A7W6P3N4_9SPHI</name>
<keyword evidence="4" id="KW-1185">Reference proteome</keyword>
<gene>
    <name evidence="1" type="ORF">GCM10007422_17710</name>
    <name evidence="2" type="ORF">GGQ60_000614</name>
</gene>
<protein>
    <submittedName>
        <fullName evidence="2">Uncharacterized protein</fullName>
    </submittedName>
</protein>
<evidence type="ECO:0000313" key="2">
    <source>
        <dbReference type="EMBL" id="MBB4106654.1"/>
    </source>
</evidence>
<proteinExistence type="predicted"/>
<dbReference type="Proteomes" id="UP000642938">
    <property type="component" value="Unassembled WGS sequence"/>
</dbReference>
<evidence type="ECO:0000313" key="1">
    <source>
        <dbReference type="EMBL" id="GGH02949.1"/>
    </source>
</evidence>
<reference evidence="4" key="2">
    <citation type="journal article" date="2019" name="Int. J. Syst. Evol. Microbiol.">
        <title>The Global Catalogue of Microorganisms (GCM) 10K type strain sequencing project: providing services to taxonomists for standard genome sequencing and annotation.</title>
        <authorList>
            <consortium name="The Broad Institute Genomics Platform"/>
            <consortium name="The Broad Institute Genome Sequencing Center for Infectious Disease"/>
            <person name="Wu L."/>
            <person name="Ma J."/>
        </authorList>
    </citation>
    <scope>NUCLEOTIDE SEQUENCE [LARGE SCALE GENOMIC DNA]</scope>
    <source>
        <strain evidence="4">CGMCC 1.15287</strain>
    </source>
</reference>
<comment type="caution">
    <text evidence="2">The sequence shown here is derived from an EMBL/GenBank/DDBJ whole genome shotgun (WGS) entry which is preliminary data.</text>
</comment>
<reference evidence="2 3" key="3">
    <citation type="submission" date="2020-08" db="EMBL/GenBank/DDBJ databases">
        <title>Genomic Encyclopedia of Type Strains, Phase IV (KMG-IV): sequencing the most valuable type-strain genomes for metagenomic binning, comparative biology and taxonomic classification.</title>
        <authorList>
            <person name="Goeker M."/>
        </authorList>
    </citation>
    <scope>NUCLEOTIDE SEQUENCE [LARGE SCALE GENOMIC DNA]</scope>
    <source>
        <strain evidence="2 3">DSM 100774</strain>
    </source>
</reference>
<dbReference type="RefSeq" id="WP_183759901.1">
    <property type="nucleotide sequence ID" value="NZ_BMHZ01000002.1"/>
</dbReference>
<dbReference type="AlphaFoldDB" id="A0A7W6P3N4"/>
<evidence type="ECO:0000313" key="4">
    <source>
        <dbReference type="Proteomes" id="UP000642938"/>
    </source>
</evidence>
<evidence type="ECO:0000313" key="3">
    <source>
        <dbReference type="Proteomes" id="UP000532273"/>
    </source>
</evidence>
<dbReference type="Proteomes" id="UP000532273">
    <property type="component" value="Unassembled WGS sequence"/>
</dbReference>
<sequence>MQLNLIYDQPYLVGEHDNLLKKETKFGLEPGTKVLAIGRLTANGKQSSSCRLLETTTPIEYRGVLNIENESFLAFLIAPSEVQGTNLPVYKLFTYSDKGNELYIPSIKSQTIAIYKAVFKIAN</sequence>
<organism evidence="2 3">
    <name type="scientific">Pedobacter zeae</name>
    <dbReference type="NCBI Taxonomy" id="1737356"/>
    <lineage>
        <taxon>Bacteria</taxon>
        <taxon>Pseudomonadati</taxon>
        <taxon>Bacteroidota</taxon>
        <taxon>Sphingobacteriia</taxon>
        <taxon>Sphingobacteriales</taxon>
        <taxon>Sphingobacteriaceae</taxon>
        <taxon>Pedobacter</taxon>
    </lineage>
</organism>
<dbReference type="EMBL" id="JACIEF010000001">
    <property type="protein sequence ID" value="MBB4106654.1"/>
    <property type="molecule type" value="Genomic_DNA"/>
</dbReference>